<sequence length="797" mass="87480">MDLNAPFTGPVIRPADFGTLLSVSRKRLSSVSNILIKSQRYVANWNSASTDPATKMVVFTTRFLSNAHRYILRCLSTHQTIVDCRIFTSISEVAHSACVDCPLGLDAFREYGLFFSWITKNLSKTIRREKWIPIKSTIFSPKHLSAKSAEGFSPNSVATSTGYAGPDGFAGLVISVSHFPMGFCALSPRVFILPSEGSIAEARLSDKHFDSLSPGLPIISTGHGSDSDEIPPGATLTADFLYYLASKMDLKLEIFSVGDLSKSIGKILTDMSSLYDVGRRNRRSAGLLIIDRTLDVLTPCCHGDSVERAVYTSRAKSSQPSTKSSTTHVQRAPLDVKIPLEKVVCAGDSPAGNEMFINSITAFISGWRSGGVGDAAGDSDNPGLLTGSLVSVDNYQGVNYLEALLGRGIKDGAMLVKKWILGIIRQNRLSVNLKNRLAFPSASELLSMARLLASNQTTFIRNRGIIQLAVASLFALSEPFNSRWNAFSSAERILKMSNGDSSQILSSQIRDIISRSVLLRSHGQGQSSESDQGLFSFQDSLLLAIVGYILAGVNFPTSGSSGPFSWEEERSLKEAVLDAIMELPTTQGLGFLHGLEEELEAYYRKRKTTEKLEDALDSFSMEDLDDNWGSWEDDSDHKNEQSFGEMQLKLELRDRVDHLFKFFHKISGLRWRNQGFIDLETRIGSESFSSKGLLYKLLLMILAKYDIPGLEYHSSAVGRFLKSGFGRFGLGQAKPNLGDQNIIIVFVVGGINCLEIRELQEAISESGRLDVELMIGGTTLLTPDDMFDLILGSSSYI</sequence>
<reference evidence="2 3" key="1">
    <citation type="submission" date="2019-12" db="EMBL/GenBank/DDBJ databases">
        <authorList>
            <person name="Scholz U."/>
            <person name="Mascher M."/>
            <person name="Fiebig A."/>
        </authorList>
    </citation>
    <scope>NUCLEOTIDE SEQUENCE</scope>
</reference>
<dbReference type="PANTHER" id="PTHR11679">
    <property type="entry name" value="VESICLE PROTEIN SORTING-ASSOCIATED"/>
    <property type="match status" value="1"/>
</dbReference>
<dbReference type="GO" id="GO:0016192">
    <property type="term" value="P:vesicle-mediated transport"/>
    <property type="evidence" value="ECO:0007669"/>
    <property type="project" value="InterPro"/>
</dbReference>
<dbReference type="AlphaFoldDB" id="A0A7I8IW68"/>
<dbReference type="Gene3D" id="3.40.50.1910">
    <property type="match status" value="1"/>
</dbReference>
<name>A0A7I8IW68_SPIIN</name>
<protein>
    <submittedName>
        <fullName evidence="2">Uncharacterized protein</fullName>
    </submittedName>
</protein>
<comment type="similarity">
    <text evidence="1">Belongs to the STXBP/unc-18/SEC1 family.</text>
</comment>
<dbReference type="Proteomes" id="UP001189122">
    <property type="component" value="Unassembled WGS sequence"/>
</dbReference>
<gene>
    <name evidence="2" type="ORF">SI7747_06008297</name>
</gene>
<organism evidence="2">
    <name type="scientific">Spirodela intermedia</name>
    <name type="common">Intermediate duckweed</name>
    <dbReference type="NCBI Taxonomy" id="51605"/>
    <lineage>
        <taxon>Eukaryota</taxon>
        <taxon>Viridiplantae</taxon>
        <taxon>Streptophyta</taxon>
        <taxon>Embryophyta</taxon>
        <taxon>Tracheophyta</taxon>
        <taxon>Spermatophyta</taxon>
        <taxon>Magnoliopsida</taxon>
        <taxon>Liliopsida</taxon>
        <taxon>Araceae</taxon>
        <taxon>Lemnoideae</taxon>
        <taxon>Spirodela</taxon>
    </lineage>
</organism>
<evidence type="ECO:0000313" key="3">
    <source>
        <dbReference type="Proteomes" id="UP001189122"/>
    </source>
</evidence>
<dbReference type="InterPro" id="IPR036045">
    <property type="entry name" value="Sec1-like_sf"/>
</dbReference>
<keyword evidence="3" id="KW-1185">Reference proteome</keyword>
<dbReference type="EMBL" id="LR743593">
    <property type="protein sequence ID" value="CAA2622247.1"/>
    <property type="molecule type" value="Genomic_DNA"/>
</dbReference>
<dbReference type="InterPro" id="IPR027482">
    <property type="entry name" value="Sec1-like_dom2"/>
</dbReference>
<dbReference type="EMBL" id="CACRZD030000006">
    <property type="protein sequence ID" value="CAA6661903.1"/>
    <property type="molecule type" value="Genomic_DNA"/>
</dbReference>
<proteinExistence type="inferred from homology"/>
<dbReference type="SUPFAM" id="SSF56815">
    <property type="entry name" value="Sec1/munc18-like (SM) proteins"/>
    <property type="match status" value="2"/>
</dbReference>
<accession>A0A7I8IW68</accession>
<evidence type="ECO:0000256" key="1">
    <source>
        <dbReference type="ARBA" id="ARBA00009884"/>
    </source>
</evidence>
<evidence type="ECO:0000313" key="2">
    <source>
        <dbReference type="EMBL" id="CAA2622247.1"/>
    </source>
</evidence>
<dbReference type="InterPro" id="IPR001619">
    <property type="entry name" value="Sec1-like"/>
</dbReference>